<dbReference type="RefSeq" id="WP_109724398.1">
    <property type="nucleotide sequence ID" value="NZ_MSZV01000109.1"/>
</dbReference>
<comment type="caution">
    <text evidence="2">The sequence shown here is derived from an EMBL/GenBank/DDBJ whole genome shotgun (WGS) entry which is preliminary data.</text>
</comment>
<organism evidence="2 3">
    <name type="scientific">Fulvimonas soli</name>
    <dbReference type="NCBI Taxonomy" id="155197"/>
    <lineage>
        <taxon>Bacteria</taxon>
        <taxon>Pseudomonadati</taxon>
        <taxon>Pseudomonadota</taxon>
        <taxon>Gammaproteobacteria</taxon>
        <taxon>Lysobacterales</taxon>
        <taxon>Rhodanobacteraceae</taxon>
        <taxon>Fulvimonas</taxon>
    </lineage>
</organism>
<dbReference type="SMART" id="SM00530">
    <property type="entry name" value="HTH_XRE"/>
    <property type="match status" value="1"/>
</dbReference>
<protein>
    <submittedName>
        <fullName evidence="2">Helix-turn-helix protein</fullName>
    </submittedName>
</protein>
<evidence type="ECO:0000313" key="2">
    <source>
        <dbReference type="EMBL" id="PWK84372.1"/>
    </source>
</evidence>
<accession>A0A316I1T5</accession>
<sequence length="129" mass="13689">MTSSPSYADFADRLRRACDEAGVPGGRQRVTAVATRFGVARETARLWFAGRALPELTRLIEIAEELGCSLDWLALGRGVASAAGRPGRRVADGAASYDALSAQEKAVVAAMRDLSEKRRAGLVALLSGR</sequence>
<evidence type="ECO:0000313" key="3">
    <source>
        <dbReference type="Proteomes" id="UP000245812"/>
    </source>
</evidence>
<dbReference type="OrthoDB" id="9772064at2"/>
<dbReference type="SUPFAM" id="SSF47413">
    <property type="entry name" value="lambda repressor-like DNA-binding domains"/>
    <property type="match status" value="1"/>
</dbReference>
<gene>
    <name evidence="2" type="ORF">C7456_11150</name>
</gene>
<dbReference type="Proteomes" id="UP000245812">
    <property type="component" value="Unassembled WGS sequence"/>
</dbReference>
<reference evidence="2 3" key="1">
    <citation type="submission" date="2018-05" db="EMBL/GenBank/DDBJ databases">
        <title>Genomic Encyclopedia of Type Strains, Phase IV (KMG-IV): sequencing the most valuable type-strain genomes for metagenomic binning, comparative biology and taxonomic classification.</title>
        <authorList>
            <person name="Goeker M."/>
        </authorList>
    </citation>
    <scope>NUCLEOTIDE SEQUENCE [LARGE SCALE GENOMIC DNA]</scope>
    <source>
        <strain evidence="2 3">DSM 14263</strain>
    </source>
</reference>
<dbReference type="Gene3D" id="1.10.260.40">
    <property type="entry name" value="lambda repressor-like DNA-binding domains"/>
    <property type="match status" value="1"/>
</dbReference>
<dbReference type="GO" id="GO:0003677">
    <property type="term" value="F:DNA binding"/>
    <property type="evidence" value="ECO:0007669"/>
    <property type="project" value="InterPro"/>
</dbReference>
<dbReference type="Pfam" id="PF01381">
    <property type="entry name" value="HTH_3"/>
    <property type="match status" value="1"/>
</dbReference>
<evidence type="ECO:0000259" key="1">
    <source>
        <dbReference type="PROSITE" id="PS50943"/>
    </source>
</evidence>
<dbReference type="InterPro" id="IPR001387">
    <property type="entry name" value="Cro/C1-type_HTH"/>
</dbReference>
<dbReference type="AlphaFoldDB" id="A0A316I1T5"/>
<proteinExistence type="predicted"/>
<name>A0A316I1T5_9GAMM</name>
<dbReference type="InterPro" id="IPR010982">
    <property type="entry name" value="Lambda_DNA-bd_dom_sf"/>
</dbReference>
<dbReference type="PROSITE" id="PS50943">
    <property type="entry name" value="HTH_CROC1"/>
    <property type="match status" value="1"/>
</dbReference>
<feature type="domain" description="HTH cro/C1-type" evidence="1">
    <location>
        <begin position="31"/>
        <end position="73"/>
    </location>
</feature>
<dbReference type="CDD" id="cd00093">
    <property type="entry name" value="HTH_XRE"/>
    <property type="match status" value="1"/>
</dbReference>
<dbReference type="EMBL" id="QGHC01000011">
    <property type="protein sequence ID" value="PWK84372.1"/>
    <property type="molecule type" value="Genomic_DNA"/>
</dbReference>
<keyword evidence="3" id="KW-1185">Reference proteome</keyword>